<protein>
    <recommendedName>
        <fullName evidence="1">DUF676 domain-containing protein</fullName>
    </recommendedName>
</protein>
<feature type="domain" description="DUF676" evidence="1">
    <location>
        <begin position="121"/>
        <end position="186"/>
    </location>
</feature>
<dbReference type="Proteomes" id="UP000419138">
    <property type="component" value="Unassembled WGS sequence"/>
</dbReference>
<dbReference type="Pfam" id="PF05057">
    <property type="entry name" value="DUF676"/>
    <property type="match status" value="1"/>
</dbReference>
<dbReference type="OrthoDB" id="4535652at2"/>
<keyword evidence="3" id="KW-1185">Reference proteome</keyword>
<accession>A0A646KMD8</accession>
<name>A0A646KMD8_STRJU</name>
<evidence type="ECO:0000259" key="1">
    <source>
        <dbReference type="Pfam" id="PF05057"/>
    </source>
</evidence>
<dbReference type="InterPro" id="IPR007751">
    <property type="entry name" value="DUF676_lipase-like"/>
</dbReference>
<dbReference type="AlphaFoldDB" id="A0A646KMD8"/>
<comment type="caution">
    <text evidence="2">The sequence shown here is derived from an EMBL/GenBank/DDBJ whole genome shotgun (WGS) entry which is preliminary data.</text>
</comment>
<evidence type="ECO:0000313" key="2">
    <source>
        <dbReference type="EMBL" id="MQT03403.1"/>
    </source>
</evidence>
<sequence length="402" mass="42992">MSEPTEQELAEAFRSAPPIVLAAGPGETTATPPTPDATWELPGGTAWVYYGQDHSALTTPVIMADGFNTGPSTLAFSWEVLEVKNHAFISQLRAAGKDVVLLGFEERSASILKNAETAVAAIHRAISERQSDQRLVVGGFSMGGLVTRYALAKMEHESIDHQTAVYFSYDSPHQGAYIPLSLQAFAHYIKKLDTRFSDQINSDASQELLWRHIETWDAEPGVSGARNDFLAALERVGGWPRIPRKVGVANGVANGVGNGIKAGETAVKGKGLGIIGTDLRTQPTDAEALAAALRVITWKKGETHAVGLPGVDGAPGGTLNGFGILADTLNKILGLGVNDPIREHCFVPAGSAVAVRGLDTHDDLFTGIEPGEGELDEFLCASRNEEHTKMTAELCDWLVERF</sequence>
<dbReference type="EMBL" id="VCLA01000170">
    <property type="protein sequence ID" value="MQT03403.1"/>
    <property type="molecule type" value="Genomic_DNA"/>
</dbReference>
<dbReference type="RefSeq" id="WP_153524928.1">
    <property type="nucleotide sequence ID" value="NZ_JBEPDZ010000002.1"/>
</dbReference>
<evidence type="ECO:0000313" key="3">
    <source>
        <dbReference type="Proteomes" id="UP000419138"/>
    </source>
</evidence>
<dbReference type="InterPro" id="IPR029058">
    <property type="entry name" value="AB_hydrolase_fold"/>
</dbReference>
<dbReference type="Gene3D" id="3.40.50.1820">
    <property type="entry name" value="alpha/beta hydrolase"/>
    <property type="match status" value="1"/>
</dbReference>
<organism evidence="2 3">
    <name type="scientific">Streptomyces jumonjinensis</name>
    <dbReference type="NCBI Taxonomy" id="1945"/>
    <lineage>
        <taxon>Bacteria</taxon>
        <taxon>Bacillati</taxon>
        <taxon>Actinomycetota</taxon>
        <taxon>Actinomycetes</taxon>
        <taxon>Kitasatosporales</taxon>
        <taxon>Streptomycetaceae</taxon>
        <taxon>Streptomyces</taxon>
    </lineage>
</organism>
<reference evidence="2 3" key="1">
    <citation type="submission" date="2019-05" db="EMBL/GenBank/DDBJ databases">
        <title>Comparative genomics and metabolomics analyses of clavulanic acid producing Streptomyces species provides insight into specialized metabolism and evolution of beta-lactam biosynthetic gene clusters.</title>
        <authorList>
            <person name="Moore M.A."/>
            <person name="Cruz-Morales P."/>
            <person name="Barona Gomez F."/>
            <person name="Kapil T."/>
        </authorList>
    </citation>
    <scope>NUCLEOTIDE SEQUENCE [LARGE SCALE GENOMIC DNA]</scope>
    <source>
        <strain evidence="2 3">NRRL 5741</strain>
    </source>
</reference>
<gene>
    <name evidence="2" type="ORF">FF041_25420</name>
</gene>
<proteinExistence type="predicted"/>
<dbReference type="SUPFAM" id="SSF53474">
    <property type="entry name" value="alpha/beta-Hydrolases"/>
    <property type="match status" value="1"/>
</dbReference>